<dbReference type="GO" id="GO:0003676">
    <property type="term" value="F:nucleic acid binding"/>
    <property type="evidence" value="ECO:0007669"/>
    <property type="project" value="InterPro"/>
</dbReference>
<dbReference type="EMBL" id="BGPR01001252">
    <property type="protein sequence ID" value="GBM49363.1"/>
    <property type="molecule type" value="Genomic_DNA"/>
</dbReference>
<evidence type="ECO:0000313" key="2">
    <source>
        <dbReference type="Proteomes" id="UP000499080"/>
    </source>
</evidence>
<gene>
    <name evidence="1" type="ORF">AVEN_264522_1</name>
</gene>
<sequence length="186" mass="20604">MSRFNIHGNKCSFHFFGTLYKYEGRGGLVVRSLPRDRRVAGQKPDSTEDPPYGSKLEEQTGFAYSVFVNANITHQWLGKLNEKNSVFPAELPAIKEACICPRKKNNNVKIWSDSESSLKAISSFSTTSPIAQQIQAILLSHPSIQLGWIKAHVVHKGSDAEDSLDKQATFAGPPFNIQLQEASSKV</sequence>
<accession>A0A4Y2G701</accession>
<dbReference type="InterPro" id="IPR036397">
    <property type="entry name" value="RNaseH_sf"/>
</dbReference>
<dbReference type="SUPFAM" id="SSF53098">
    <property type="entry name" value="Ribonuclease H-like"/>
    <property type="match status" value="1"/>
</dbReference>
<dbReference type="Proteomes" id="UP000499080">
    <property type="component" value="Unassembled WGS sequence"/>
</dbReference>
<dbReference type="CDD" id="cd09276">
    <property type="entry name" value="Rnase_HI_RT_non_LTR"/>
    <property type="match status" value="1"/>
</dbReference>
<name>A0A4Y2G701_ARAVE</name>
<dbReference type="AlphaFoldDB" id="A0A4Y2G701"/>
<organism evidence="1 2">
    <name type="scientific">Araneus ventricosus</name>
    <name type="common">Orbweaver spider</name>
    <name type="synonym">Epeira ventricosa</name>
    <dbReference type="NCBI Taxonomy" id="182803"/>
    <lineage>
        <taxon>Eukaryota</taxon>
        <taxon>Metazoa</taxon>
        <taxon>Ecdysozoa</taxon>
        <taxon>Arthropoda</taxon>
        <taxon>Chelicerata</taxon>
        <taxon>Arachnida</taxon>
        <taxon>Araneae</taxon>
        <taxon>Araneomorphae</taxon>
        <taxon>Entelegynae</taxon>
        <taxon>Araneoidea</taxon>
        <taxon>Araneidae</taxon>
        <taxon>Araneus</taxon>
    </lineage>
</organism>
<protein>
    <submittedName>
        <fullName evidence="1">Uncharacterized protein</fullName>
    </submittedName>
</protein>
<evidence type="ECO:0000313" key="1">
    <source>
        <dbReference type="EMBL" id="GBM49363.1"/>
    </source>
</evidence>
<dbReference type="Gene3D" id="3.30.420.10">
    <property type="entry name" value="Ribonuclease H-like superfamily/Ribonuclease H"/>
    <property type="match status" value="1"/>
</dbReference>
<comment type="caution">
    <text evidence="1">The sequence shown here is derived from an EMBL/GenBank/DDBJ whole genome shotgun (WGS) entry which is preliminary data.</text>
</comment>
<dbReference type="OrthoDB" id="411823at2759"/>
<dbReference type="InterPro" id="IPR012337">
    <property type="entry name" value="RNaseH-like_sf"/>
</dbReference>
<keyword evidence="2" id="KW-1185">Reference proteome</keyword>
<reference evidence="1 2" key="1">
    <citation type="journal article" date="2019" name="Sci. Rep.">
        <title>Orb-weaving spider Araneus ventricosus genome elucidates the spidroin gene catalogue.</title>
        <authorList>
            <person name="Kono N."/>
            <person name="Nakamura H."/>
            <person name="Ohtoshi R."/>
            <person name="Moran D.A.P."/>
            <person name="Shinohara A."/>
            <person name="Yoshida Y."/>
            <person name="Fujiwara M."/>
            <person name="Mori M."/>
            <person name="Tomita M."/>
            <person name="Arakawa K."/>
        </authorList>
    </citation>
    <scope>NUCLEOTIDE SEQUENCE [LARGE SCALE GENOMIC DNA]</scope>
</reference>
<proteinExistence type="predicted"/>